<keyword evidence="7" id="KW-0963">Cytoplasm</keyword>
<evidence type="ECO:0000256" key="1">
    <source>
        <dbReference type="ARBA" id="ARBA00005033"/>
    </source>
</evidence>
<evidence type="ECO:0000256" key="8">
    <source>
        <dbReference type="PIRSR" id="PIRSR000388-1"/>
    </source>
</evidence>
<dbReference type="PANTHER" id="PTHR20881:SF0">
    <property type="entry name" value="3-METHYL-2-OXOBUTANOATE HYDROXYMETHYLTRANSFERASE"/>
    <property type="match status" value="1"/>
</dbReference>
<dbReference type="AlphaFoldDB" id="A0A178I3W5"/>
<evidence type="ECO:0000256" key="2">
    <source>
        <dbReference type="ARBA" id="ARBA00008676"/>
    </source>
</evidence>
<evidence type="ECO:0000256" key="4">
    <source>
        <dbReference type="ARBA" id="ARBA00022655"/>
    </source>
</evidence>
<dbReference type="Proteomes" id="UP000078389">
    <property type="component" value="Unassembled WGS sequence"/>
</dbReference>
<dbReference type="Gene3D" id="3.20.20.60">
    <property type="entry name" value="Phosphoenolpyruvate-binding domains"/>
    <property type="match status" value="1"/>
</dbReference>
<evidence type="ECO:0000313" key="11">
    <source>
        <dbReference type="EMBL" id="OAM79679.1"/>
    </source>
</evidence>
<comment type="pathway">
    <text evidence="1 7">Cofactor biosynthesis; (R)-pantothenate biosynthesis; (R)-pantoate from 3-methyl-2-oxobutanoate: step 1/2.</text>
</comment>
<name>A0A178I3W5_9HYPH</name>
<feature type="binding site" evidence="7 9">
    <location>
        <begin position="51"/>
        <end position="52"/>
    </location>
    <ligand>
        <name>3-methyl-2-oxobutanoate</name>
        <dbReference type="ChEBI" id="CHEBI:11851"/>
    </ligand>
</feature>
<dbReference type="STRING" id="1770058.A3840_02975"/>
<dbReference type="FunFam" id="3.20.20.60:FF:000003">
    <property type="entry name" value="3-methyl-2-oxobutanoate hydroxymethyltransferase"/>
    <property type="match status" value="1"/>
</dbReference>
<dbReference type="InterPro" id="IPR040442">
    <property type="entry name" value="Pyrv_kinase-like_dom_sf"/>
</dbReference>
<gene>
    <name evidence="7" type="primary">panB</name>
    <name evidence="11" type="ORF">A3840_02975</name>
</gene>
<feature type="binding site" evidence="7 9">
    <location>
        <position position="90"/>
    </location>
    <ligand>
        <name>3-methyl-2-oxobutanoate</name>
        <dbReference type="ChEBI" id="CHEBI:11851"/>
    </ligand>
</feature>
<comment type="cofactor">
    <cofactor evidence="7 10">
        <name>Mg(2+)</name>
        <dbReference type="ChEBI" id="CHEBI:18420"/>
    </cofactor>
    <text evidence="7 10">Binds 1 Mg(2+) ion per subunit.</text>
</comment>
<feature type="binding site" evidence="7 9">
    <location>
        <position position="119"/>
    </location>
    <ligand>
        <name>3-methyl-2-oxobutanoate</name>
        <dbReference type="ChEBI" id="CHEBI:11851"/>
    </ligand>
</feature>
<dbReference type="UniPathway" id="UPA00028">
    <property type="reaction ID" value="UER00003"/>
</dbReference>
<proteinExistence type="inferred from homology"/>
<keyword evidence="5 7" id="KW-0808">Transferase</keyword>
<dbReference type="Pfam" id="PF02548">
    <property type="entry name" value="Pantoate_transf"/>
    <property type="match status" value="1"/>
</dbReference>
<dbReference type="PIRSF" id="PIRSF000388">
    <property type="entry name" value="Pantoate_hydroxy_MeTrfase"/>
    <property type="match status" value="1"/>
</dbReference>
<keyword evidence="7 10" id="KW-0479">Metal-binding</keyword>
<dbReference type="EMBL" id="LVVY01000062">
    <property type="protein sequence ID" value="OAM79679.1"/>
    <property type="molecule type" value="Genomic_DNA"/>
</dbReference>
<dbReference type="CDD" id="cd06557">
    <property type="entry name" value="KPHMT-like"/>
    <property type="match status" value="1"/>
</dbReference>
<protein>
    <recommendedName>
        <fullName evidence="7">3-methyl-2-oxobutanoate hydroxymethyltransferase</fullName>
        <ecNumber evidence="7">2.1.2.11</ecNumber>
    </recommendedName>
    <alternativeName>
        <fullName evidence="7">Ketopantoate hydroxymethyltransferase</fullName>
        <shortName evidence="7">KPHMT</shortName>
    </alternativeName>
</protein>
<dbReference type="NCBIfam" id="TIGR00222">
    <property type="entry name" value="panB"/>
    <property type="match status" value="1"/>
</dbReference>
<comment type="subcellular location">
    <subcellularLocation>
        <location evidence="7">Cytoplasm</location>
    </subcellularLocation>
</comment>
<evidence type="ECO:0000256" key="10">
    <source>
        <dbReference type="PIRSR" id="PIRSR000388-3"/>
    </source>
</evidence>
<evidence type="ECO:0000313" key="12">
    <source>
        <dbReference type="Proteomes" id="UP000078389"/>
    </source>
</evidence>
<keyword evidence="4 7" id="KW-0566">Pantothenate biosynthesis</keyword>
<dbReference type="GO" id="GO:0000287">
    <property type="term" value="F:magnesium ion binding"/>
    <property type="evidence" value="ECO:0007669"/>
    <property type="project" value="TreeGrafter"/>
</dbReference>
<keyword evidence="12" id="KW-1185">Reference proteome</keyword>
<keyword evidence="7 10" id="KW-0460">Magnesium</keyword>
<dbReference type="SUPFAM" id="SSF51621">
    <property type="entry name" value="Phosphoenolpyruvate/pyruvate domain"/>
    <property type="match status" value="1"/>
</dbReference>
<dbReference type="InterPro" id="IPR015813">
    <property type="entry name" value="Pyrv/PenolPyrv_kinase-like_dom"/>
</dbReference>
<feature type="binding site" evidence="7 10">
    <location>
        <position position="51"/>
    </location>
    <ligand>
        <name>Mg(2+)</name>
        <dbReference type="ChEBI" id="CHEBI:18420"/>
    </ligand>
</feature>
<dbReference type="RefSeq" id="WP_067451615.1">
    <property type="nucleotide sequence ID" value="NZ_LVVY01000062.1"/>
</dbReference>
<comment type="similarity">
    <text evidence="2 7">Belongs to the PanB family.</text>
</comment>
<feature type="binding site" evidence="7 10">
    <location>
        <position position="121"/>
    </location>
    <ligand>
        <name>Mg(2+)</name>
        <dbReference type="ChEBI" id="CHEBI:18420"/>
    </ligand>
</feature>
<dbReference type="PANTHER" id="PTHR20881">
    <property type="entry name" value="3-METHYL-2-OXOBUTANOATE HYDROXYMETHYLTRANSFERASE"/>
    <property type="match status" value="1"/>
</dbReference>
<evidence type="ECO:0000256" key="3">
    <source>
        <dbReference type="ARBA" id="ARBA00011424"/>
    </source>
</evidence>
<feature type="binding site" evidence="7 10">
    <location>
        <position position="90"/>
    </location>
    <ligand>
        <name>Mg(2+)</name>
        <dbReference type="ChEBI" id="CHEBI:18420"/>
    </ligand>
</feature>
<evidence type="ECO:0000256" key="5">
    <source>
        <dbReference type="ARBA" id="ARBA00022679"/>
    </source>
</evidence>
<dbReference type="OrthoDB" id="9781789at2"/>
<comment type="caution">
    <text evidence="11">The sequence shown here is derived from an EMBL/GenBank/DDBJ whole genome shotgun (WGS) entry which is preliminary data.</text>
</comment>
<accession>A0A178I3W5</accession>
<sequence>MSAQTPTKRLTIRDIAALRRRGEAIAMLTAYDAVMAALVETAGVDMILIGDSLGNVVLGHETTLPVSLEDMIRHAAAVKRGSSRALLVCDMPFGSVTDPDSALANAVRVMKETGVEAVKVEGGLAMVPTIERLVGHGIAVMAHIGLTPQSVHQMGGYYMHGKDEVSAARLREEAQALEAAGAFAIVLECVTPALAAEITLSLTIPTIGIGSGKDCAGQVLVVNDLIGLNTSPPPSFARPRADVASVIRAAVGEYVAETKAERGPIPMPRRAE</sequence>
<dbReference type="NCBIfam" id="NF001452">
    <property type="entry name" value="PRK00311.1"/>
    <property type="match status" value="1"/>
</dbReference>
<evidence type="ECO:0000256" key="6">
    <source>
        <dbReference type="ARBA" id="ARBA00056497"/>
    </source>
</evidence>
<evidence type="ECO:0000256" key="7">
    <source>
        <dbReference type="HAMAP-Rule" id="MF_00156"/>
    </source>
</evidence>
<dbReference type="GO" id="GO:0015940">
    <property type="term" value="P:pantothenate biosynthetic process"/>
    <property type="evidence" value="ECO:0007669"/>
    <property type="project" value="UniProtKB-UniRule"/>
</dbReference>
<comment type="catalytic activity">
    <reaction evidence="7">
        <text>(6R)-5,10-methylene-5,6,7,8-tetrahydrofolate + 3-methyl-2-oxobutanoate + H2O = 2-dehydropantoate + (6S)-5,6,7,8-tetrahydrofolate</text>
        <dbReference type="Rhea" id="RHEA:11824"/>
        <dbReference type="ChEBI" id="CHEBI:11561"/>
        <dbReference type="ChEBI" id="CHEBI:11851"/>
        <dbReference type="ChEBI" id="CHEBI:15377"/>
        <dbReference type="ChEBI" id="CHEBI:15636"/>
        <dbReference type="ChEBI" id="CHEBI:57453"/>
        <dbReference type="EC" id="2.1.2.11"/>
    </reaction>
</comment>
<comment type="function">
    <text evidence="6 7">Catalyzes the reversible reaction in which hydroxymethyl group from 5,10-methylenetetrahydrofolate is transferred onto alpha-ketoisovalerate to form ketopantoate.</text>
</comment>
<dbReference type="InterPro" id="IPR003700">
    <property type="entry name" value="Pantoate_hydroxy_MeTrfase"/>
</dbReference>
<organism evidence="11 12">
    <name type="scientific">Devosia elaeis</name>
    <dbReference type="NCBI Taxonomy" id="1770058"/>
    <lineage>
        <taxon>Bacteria</taxon>
        <taxon>Pseudomonadati</taxon>
        <taxon>Pseudomonadota</taxon>
        <taxon>Alphaproteobacteria</taxon>
        <taxon>Hyphomicrobiales</taxon>
        <taxon>Devosiaceae</taxon>
        <taxon>Devosia</taxon>
    </lineage>
</organism>
<dbReference type="GO" id="GO:0005737">
    <property type="term" value="C:cytoplasm"/>
    <property type="evidence" value="ECO:0007669"/>
    <property type="project" value="UniProtKB-SubCell"/>
</dbReference>
<comment type="subunit">
    <text evidence="3 7">Homodecamer; pentamer of dimers.</text>
</comment>
<dbReference type="GO" id="GO:0003864">
    <property type="term" value="F:3-methyl-2-oxobutanoate hydroxymethyltransferase activity"/>
    <property type="evidence" value="ECO:0007669"/>
    <property type="project" value="UniProtKB-UniRule"/>
</dbReference>
<evidence type="ECO:0000256" key="9">
    <source>
        <dbReference type="PIRSR" id="PIRSR000388-2"/>
    </source>
</evidence>
<dbReference type="HAMAP" id="MF_00156">
    <property type="entry name" value="PanB"/>
    <property type="match status" value="1"/>
</dbReference>
<feature type="active site" description="Proton acceptor" evidence="7 8">
    <location>
        <position position="188"/>
    </location>
</feature>
<reference evidence="11 12" key="1">
    <citation type="submission" date="2016-03" db="EMBL/GenBank/DDBJ databases">
        <title>Genome sequencing of Devosia sp. S37.</title>
        <authorList>
            <person name="Mohd Nor M."/>
        </authorList>
    </citation>
    <scope>NUCLEOTIDE SEQUENCE [LARGE SCALE GENOMIC DNA]</scope>
    <source>
        <strain evidence="11 12">S37</strain>
    </source>
</reference>
<dbReference type="EC" id="2.1.2.11" evidence="7"/>